<evidence type="ECO:0000313" key="4">
    <source>
        <dbReference type="Proteomes" id="UP001501747"/>
    </source>
</evidence>
<dbReference type="Pfam" id="PF24837">
    <property type="entry name" value="AMIN-like"/>
    <property type="match status" value="1"/>
</dbReference>
<dbReference type="RefSeq" id="WP_344873822.1">
    <property type="nucleotide sequence ID" value="NZ_BAABAL010000006.1"/>
</dbReference>
<organism evidence="3 4">
    <name type="scientific">Allokutzneria multivorans</name>
    <dbReference type="NCBI Taxonomy" id="1142134"/>
    <lineage>
        <taxon>Bacteria</taxon>
        <taxon>Bacillati</taxon>
        <taxon>Actinomycetota</taxon>
        <taxon>Actinomycetes</taxon>
        <taxon>Pseudonocardiales</taxon>
        <taxon>Pseudonocardiaceae</taxon>
        <taxon>Allokutzneria</taxon>
    </lineage>
</organism>
<gene>
    <name evidence="3" type="ORF">GCM10022247_24180</name>
</gene>
<accession>A0ABP7RUZ0</accession>
<evidence type="ECO:0000313" key="3">
    <source>
        <dbReference type="EMBL" id="GAA4002526.1"/>
    </source>
</evidence>
<feature type="chain" id="PRO_5046457641" description="AMIN-like domain-containing protein" evidence="1">
    <location>
        <begin position="30"/>
        <end position="160"/>
    </location>
</feature>
<dbReference type="InterPro" id="IPR056303">
    <property type="entry name" value="AMIN-like"/>
</dbReference>
<dbReference type="Proteomes" id="UP001501747">
    <property type="component" value="Unassembled WGS sequence"/>
</dbReference>
<feature type="signal peptide" evidence="1">
    <location>
        <begin position="1"/>
        <end position="29"/>
    </location>
</feature>
<comment type="caution">
    <text evidence="3">The sequence shown here is derived from an EMBL/GenBank/DDBJ whole genome shotgun (WGS) entry which is preliminary data.</text>
</comment>
<keyword evidence="4" id="KW-1185">Reference proteome</keyword>
<proteinExistence type="predicted"/>
<evidence type="ECO:0000259" key="2">
    <source>
        <dbReference type="Pfam" id="PF24837"/>
    </source>
</evidence>
<keyword evidence="1" id="KW-0732">Signal</keyword>
<reference evidence="4" key="1">
    <citation type="journal article" date="2019" name="Int. J. Syst. Evol. Microbiol.">
        <title>The Global Catalogue of Microorganisms (GCM) 10K type strain sequencing project: providing services to taxonomists for standard genome sequencing and annotation.</title>
        <authorList>
            <consortium name="The Broad Institute Genomics Platform"/>
            <consortium name="The Broad Institute Genome Sequencing Center for Infectious Disease"/>
            <person name="Wu L."/>
            <person name="Ma J."/>
        </authorList>
    </citation>
    <scope>NUCLEOTIDE SEQUENCE [LARGE SCALE GENOMIC DNA]</scope>
    <source>
        <strain evidence="4">JCM 17342</strain>
    </source>
</reference>
<protein>
    <recommendedName>
        <fullName evidence="2">AMIN-like domain-containing protein</fullName>
    </recommendedName>
</protein>
<dbReference type="EMBL" id="BAABAL010000006">
    <property type="protein sequence ID" value="GAA4002526.1"/>
    <property type="molecule type" value="Genomic_DNA"/>
</dbReference>
<sequence length="160" mass="17046">MTALGLSRAIAVGAVLAGLSGVLAPLASATPAQECRPFTFSEVKVRDTGSTTAVDLTYSRRVEDVTVSELTSPPVQDGSGDPVKVKGTSWYEVRMLCGYDWYGNPYRGPRRVKGAGVVGEVVINGDFEGTLSWVIGTRKGLFPKSVHHTGSTLTIEFPKN</sequence>
<feature type="domain" description="AMIN-like" evidence="2">
    <location>
        <begin position="64"/>
        <end position="140"/>
    </location>
</feature>
<name>A0ABP7RUZ0_9PSEU</name>
<evidence type="ECO:0000256" key="1">
    <source>
        <dbReference type="SAM" id="SignalP"/>
    </source>
</evidence>